<dbReference type="Gramene" id="C.cajan_01892.t">
    <property type="protein sequence ID" value="C.cajan_01892.t"/>
    <property type="gene ID" value="C.cajan_01892"/>
</dbReference>
<dbReference type="FunFam" id="2.60.40.420:FF:000003">
    <property type="entry name" value="Blue copper"/>
    <property type="match status" value="1"/>
</dbReference>
<dbReference type="OMA" id="EFYFACA"/>
<dbReference type="GO" id="GO:0005886">
    <property type="term" value="C:plasma membrane"/>
    <property type="evidence" value="ECO:0007669"/>
    <property type="project" value="TreeGrafter"/>
</dbReference>
<keyword evidence="6" id="KW-1133">Transmembrane helix</keyword>
<evidence type="ECO:0000256" key="5">
    <source>
        <dbReference type="ARBA" id="ARBA00023180"/>
    </source>
</evidence>
<dbReference type="GO" id="GO:0046872">
    <property type="term" value="F:metal ion binding"/>
    <property type="evidence" value="ECO:0007669"/>
    <property type="project" value="UniProtKB-KW"/>
</dbReference>
<keyword evidence="5" id="KW-0325">Glycoprotein</keyword>
<feature type="chain" id="PRO_5007588586" evidence="7">
    <location>
        <begin position="27"/>
        <end position="167"/>
    </location>
</feature>
<keyword evidence="6" id="KW-0472">Membrane</keyword>
<keyword evidence="3" id="KW-0249">Electron transport</keyword>
<evidence type="ECO:0000256" key="4">
    <source>
        <dbReference type="ARBA" id="ARBA00023008"/>
    </source>
</evidence>
<accession>A0A151SLN8</accession>
<dbReference type="AlphaFoldDB" id="A0A151SLN8"/>
<feature type="transmembrane region" description="Helical" evidence="6">
    <location>
        <begin position="148"/>
        <end position="166"/>
    </location>
</feature>
<protein>
    <submittedName>
        <fullName evidence="9">Stellacyanin</fullName>
    </submittedName>
</protein>
<gene>
    <name evidence="9" type="ORF">KK1_001941</name>
</gene>
<keyword evidence="6" id="KW-0812">Transmembrane</keyword>
<dbReference type="InterPro" id="IPR003245">
    <property type="entry name" value="Phytocyanin_dom"/>
</dbReference>
<dbReference type="OrthoDB" id="5421909at2759"/>
<dbReference type="EMBL" id="CM003613">
    <property type="protein sequence ID" value="KYP55717.1"/>
    <property type="molecule type" value="Genomic_DNA"/>
</dbReference>
<dbReference type="PANTHER" id="PTHR33021:SF546">
    <property type="entry name" value="PLASTOCYANIN-LIKE DOMAIN PROTEIN"/>
    <property type="match status" value="1"/>
</dbReference>
<dbReference type="PANTHER" id="PTHR33021">
    <property type="entry name" value="BLUE COPPER PROTEIN"/>
    <property type="match status" value="1"/>
</dbReference>
<reference evidence="9 10" key="1">
    <citation type="journal article" date="2012" name="Nat. Biotechnol.">
        <title>Draft genome sequence of pigeonpea (Cajanus cajan), an orphan legume crop of resource-poor farmers.</title>
        <authorList>
            <person name="Varshney R.K."/>
            <person name="Chen W."/>
            <person name="Li Y."/>
            <person name="Bharti A.K."/>
            <person name="Saxena R.K."/>
            <person name="Schlueter J.A."/>
            <person name="Donoghue M.T."/>
            <person name="Azam S."/>
            <person name="Fan G."/>
            <person name="Whaley A.M."/>
            <person name="Farmer A.D."/>
            <person name="Sheridan J."/>
            <person name="Iwata A."/>
            <person name="Tuteja R."/>
            <person name="Penmetsa R.V."/>
            <person name="Wu W."/>
            <person name="Upadhyaya H.D."/>
            <person name="Yang S.P."/>
            <person name="Shah T."/>
            <person name="Saxena K.B."/>
            <person name="Michael T."/>
            <person name="McCombie W.R."/>
            <person name="Yang B."/>
            <person name="Zhang G."/>
            <person name="Yang H."/>
            <person name="Wang J."/>
            <person name="Spillane C."/>
            <person name="Cook D.R."/>
            <person name="May G.D."/>
            <person name="Xu X."/>
            <person name="Jackson S.A."/>
        </authorList>
    </citation>
    <scope>NUCLEOTIDE SEQUENCE [LARGE SCALE GENOMIC DNA]</scope>
    <source>
        <strain evidence="10">cv. Asha</strain>
    </source>
</reference>
<keyword evidence="1" id="KW-0813">Transport</keyword>
<dbReference type="InterPro" id="IPR008972">
    <property type="entry name" value="Cupredoxin"/>
</dbReference>
<dbReference type="InterPro" id="IPR028871">
    <property type="entry name" value="BlueCu_1_BS"/>
</dbReference>
<dbReference type="PROSITE" id="PS00196">
    <property type="entry name" value="COPPER_BLUE"/>
    <property type="match status" value="1"/>
</dbReference>
<keyword evidence="2" id="KW-0479">Metal-binding</keyword>
<evidence type="ECO:0000256" key="2">
    <source>
        <dbReference type="ARBA" id="ARBA00022723"/>
    </source>
</evidence>
<evidence type="ECO:0000313" key="10">
    <source>
        <dbReference type="Proteomes" id="UP000075243"/>
    </source>
</evidence>
<dbReference type="Proteomes" id="UP000075243">
    <property type="component" value="Chromosome 11"/>
</dbReference>
<name>A0A151SLN8_CAJCA</name>
<keyword evidence="10" id="KW-1185">Reference proteome</keyword>
<evidence type="ECO:0000313" key="9">
    <source>
        <dbReference type="EMBL" id="KYP55717.1"/>
    </source>
</evidence>
<sequence length="167" mass="17729">MATKINVAILFVLVAVALTMPHSTEATEHVVGGGAGWIISPEGASFYSSFAANTTFRLNDTLVFNFKTGSHNVVTVSKKSFETCNVSEAMESFNTGPARISLNRTGEFYFACSFPHHCMLGQKLSIDVTAASSSLAPASSLSASRPTMPVAVTVTLLLMTLSINVLF</sequence>
<dbReference type="STRING" id="3821.A0A151SLN8"/>
<organism evidence="9 10">
    <name type="scientific">Cajanus cajan</name>
    <name type="common">Pigeon pea</name>
    <name type="synonym">Cajanus indicus</name>
    <dbReference type="NCBI Taxonomy" id="3821"/>
    <lineage>
        <taxon>Eukaryota</taxon>
        <taxon>Viridiplantae</taxon>
        <taxon>Streptophyta</taxon>
        <taxon>Embryophyta</taxon>
        <taxon>Tracheophyta</taxon>
        <taxon>Spermatophyta</taxon>
        <taxon>Magnoliopsida</taxon>
        <taxon>eudicotyledons</taxon>
        <taxon>Gunneridae</taxon>
        <taxon>Pentapetalae</taxon>
        <taxon>rosids</taxon>
        <taxon>fabids</taxon>
        <taxon>Fabales</taxon>
        <taxon>Fabaceae</taxon>
        <taxon>Papilionoideae</taxon>
        <taxon>50 kb inversion clade</taxon>
        <taxon>NPAAA clade</taxon>
        <taxon>indigoferoid/millettioid clade</taxon>
        <taxon>Phaseoleae</taxon>
        <taxon>Cajanus</taxon>
    </lineage>
</organism>
<dbReference type="InterPro" id="IPR039391">
    <property type="entry name" value="Phytocyanin-like"/>
</dbReference>
<keyword evidence="4" id="KW-0186">Copper</keyword>
<proteinExistence type="predicted"/>
<dbReference type="Pfam" id="PF02298">
    <property type="entry name" value="Cu_bind_like"/>
    <property type="match status" value="1"/>
</dbReference>
<dbReference type="Gene3D" id="2.60.40.420">
    <property type="entry name" value="Cupredoxins - blue copper proteins"/>
    <property type="match status" value="1"/>
</dbReference>
<keyword evidence="7" id="KW-0732">Signal</keyword>
<evidence type="ECO:0000256" key="1">
    <source>
        <dbReference type="ARBA" id="ARBA00022448"/>
    </source>
</evidence>
<dbReference type="SUPFAM" id="SSF49503">
    <property type="entry name" value="Cupredoxins"/>
    <property type="match status" value="1"/>
</dbReference>
<evidence type="ECO:0000256" key="7">
    <source>
        <dbReference type="SAM" id="SignalP"/>
    </source>
</evidence>
<evidence type="ECO:0000256" key="6">
    <source>
        <dbReference type="SAM" id="Phobius"/>
    </source>
</evidence>
<dbReference type="GO" id="GO:0009055">
    <property type="term" value="F:electron transfer activity"/>
    <property type="evidence" value="ECO:0007669"/>
    <property type="project" value="InterPro"/>
</dbReference>
<evidence type="ECO:0000256" key="3">
    <source>
        <dbReference type="ARBA" id="ARBA00022982"/>
    </source>
</evidence>
<feature type="domain" description="Phytocyanin" evidence="8">
    <location>
        <begin position="27"/>
        <end position="130"/>
    </location>
</feature>
<feature type="signal peptide" evidence="7">
    <location>
        <begin position="1"/>
        <end position="26"/>
    </location>
</feature>
<dbReference type="PROSITE" id="PS51485">
    <property type="entry name" value="PHYTOCYANIN"/>
    <property type="match status" value="1"/>
</dbReference>
<evidence type="ECO:0000259" key="8">
    <source>
        <dbReference type="PROSITE" id="PS51485"/>
    </source>
</evidence>